<feature type="transmembrane region" description="Helical" evidence="7">
    <location>
        <begin position="209"/>
        <end position="228"/>
    </location>
</feature>
<evidence type="ECO:0000259" key="8">
    <source>
        <dbReference type="Pfam" id="PF01529"/>
    </source>
</evidence>
<dbReference type="PANTHER" id="PTHR22883">
    <property type="entry name" value="ZINC FINGER DHHC DOMAIN CONTAINING PROTEIN"/>
    <property type="match status" value="1"/>
</dbReference>
<protein>
    <recommendedName>
        <fullName evidence="7">Palmitoyltransferase</fullName>
        <ecNumber evidence="7">2.3.1.225</ecNumber>
    </recommendedName>
</protein>
<dbReference type="Proteomes" id="UP000688137">
    <property type="component" value="Unassembled WGS sequence"/>
</dbReference>
<evidence type="ECO:0000313" key="9">
    <source>
        <dbReference type="EMBL" id="CAD8075709.1"/>
    </source>
</evidence>
<feature type="transmembrane region" description="Helical" evidence="7">
    <location>
        <begin position="12"/>
        <end position="33"/>
    </location>
</feature>
<dbReference type="PROSITE" id="PS50216">
    <property type="entry name" value="DHHC"/>
    <property type="match status" value="1"/>
</dbReference>
<dbReference type="Pfam" id="PF01529">
    <property type="entry name" value="DHHC"/>
    <property type="match status" value="1"/>
</dbReference>
<evidence type="ECO:0000256" key="6">
    <source>
        <dbReference type="ARBA" id="ARBA00023315"/>
    </source>
</evidence>
<feature type="transmembrane region" description="Helical" evidence="7">
    <location>
        <begin position="74"/>
        <end position="95"/>
    </location>
</feature>
<evidence type="ECO:0000256" key="4">
    <source>
        <dbReference type="ARBA" id="ARBA00022989"/>
    </source>
</evidence>
<organism evidence="9 10">
    <name type="scientific">Paramecium primaurelia</name>
    <dbReference type="NCBI Taxonomy" id="5886"/>
    <lineage>
        <taxon>Eukaryota</taxon>
        <taxon>Sar</taxon>
        <taxon>Alveolata</taxon>
        <taxon>Ciliophora</taxon>
        <taxon>Intramacronucleata</taxon>
        <taxon>Oligohymenophorea</taxon>
        <taxon>Peniculida</taxon>
        <taxon>Parameciidae</taxon>
        <taxon>Paramecium</taxon>
    </lineage>
</organism>
<comment type="catalytic activity">
    <reaction evidence="7">
        <text>L-cysteinyl-[protein] + hexadecanoyl-CoA = S-hexadecanoyl-L-cysteinyl-[protein] + CoA</text>
        <dbReference type="Rhea" id="RHEA:36683"/>
        <dbReference type="Rhea" id="RHEA-COMP:10131"/>
        <dbReference type="Rhea" id="RHEA-COMP:11032"/>
        <dbReference type="ChEBI" id="CHEBI:29950"/>
        <dbReference type="ChEBI" id="CHEBI:57287"/>
        <dbReference type="ChEBI" id="CHEBI:57379"/>
        <dbReference type="ChEBI" id="CHEBI:74151"/>
        <dbReference type="EC" id="2.3.1.225"/>
    </reaction>
</comment>
<dbReference type="EMBL" id="CAJJDM010000055">
    <property type="protein sequence ID" value="CAD8075709.1"/>
    <property type="molecule type" value="Genomic_DNA"/>
</dbReference>
<name>A0A8S1M7F1_PARPR</name>
<feature type="transmembrane region" description="Helical" evidence="7">
    <location>
        <begin position="248"/>
        <end position="272"/>
    </location>
</feature>
<proteinExistence type="inferred from homology"/>
<evidence type="ECO:0000256" key="2">
    <source>
        <dbReference type="ARBA" id="ARBA00022679"/>
    </source>
</evidence>
<feature type="domain" description="Palmitoyltransferase DHHC" evidence="8">
    <location>
        <begin position="162"/>
        <end position="285"/>
    </location>
</feature>
<keyword evidence="6 7" id="KW-0012">Acyltransferase</keyword>
<dbReference type="GO" id="GO:0016020">
    <property type="term" value="C:membrane"/>
    <property type="evidence" value="ECO:0007669"/>
    <property type="project" value="UniProtKB-SubCell"/>
</dbReference>
<keyword evidence="5 7" id="KW-0472">Membrane</keyword>
<comment type="subcellular location">
    <subcellularLocation>
        <location evidence="1">Membrane</location>
        <topology evidence="1">Multi-pass membrane protein</topology>
    </subcellularLocation>
</comment>
<dbReference type="InterPro" id="IPR001594">
    <property type="entry name" value="Palmitoyltrfase_DHHC"/>
</dbReference>
<dbReference type="PANTHER" id="PTHR22883:SF147">
    <property type="entry name" value="PALMITOYLTRANSFERASE"/>
    <property type="match status" value="1"/>
</dbReference>
<sequence length="323" mass="38350">MKYYREGQLLRYIGTWIPLAVLVLIVLYFYVVYMETYLMPLIKSEYVTRPLVEINTYLIQLVHINDYVFSNKTIGITITLHTILILFTITLIRVVTTIPGHVPVEWLNKIENEIRQMIENEENMINHNKKGSQTSTSFSSEIDDEQRLHLNVKVKNEIIDKQGRRHCKNCSAFKPKRCHHCRQCKTCWLKMDHHCQWLNNCIGYGNYKLFINLLGYAWFLISFIMITYSRCYYDTMNSYSSDAKLFLVSFTFLYCCFLWILLTAFTLFHLWAIKSNITTLEYCENKPREPLQKGVWNNIFEVFGKNPLIWFLPIQPDTKPILD</sequence>
<keyword evidence="2 7" id="KW-0808">Transferase</keyword>
<gene>
    <name evidence="9" type="ORF">PPRIM_AZ9-3.1.T0550015</name>
</gene>
<keyword evidence="10" id="KW-1185">Reference proteome</keyword>
<dbReference type="GO" id="GO:0005794">
    <property type="term" value="C:Golgi apparatus"/>
    <property type="evidence" value="ECO:0007669"/>
    <property type="project" value="TreeGrafter"/>
</dbReference>
<dbReference type="EC" id="2.3.1.225" evidence="7"/>
<keyword evidence="3 7" id="KW-0812">Transmembrane</keyword>
<dbReference type="GO" id="GO:0019706">
    <property type="term" value="F:protein-cysteine S-palmitoyltransferase activity"/>
    <property type="evidence" value="ECO:0007669"/>
    <property type="project" value="UniProtKB-EC"/>
</dbReference>
<keyword evidence="4 7" id="KW-1133">Transmembrane helix</keyword>
<evidence type="ECO:0000256" key="5">
    <source>
        <dbReference type="ARBA" id="ARBA00023136"/>
    </source>
</evidence>
<comment type="similarity">
    <text evidence="7">Belongs to the DHHC palmitoyltransferase family.</text>
</comment>
<comment type="domain">
    <text evidence="7">The DHHC domain is required for palmitoyltransferase activity.</text>
</comment>
<evidence type="ECO:0000256" key="7">
    <source>
        <dbReference type="RuleBase" id="RU079119"/>
    </source>
</evidence>
<dbReference type="InterPro" id="IPR039859">
    <property type="entry name" value="PFA4/ZDH16/20/ERF2-like"/>
</dbReference>
<reference evidence="9" key="1">
    <citation type="submission" date="2021-01" db="EMBL/GenBank/DDBJ databases">
        <authorList>
            <consortium name="Genoscope - CEA"/>
            <person name="William W."/>
        </authorList>
    </citation>
    <scope>NUCLEOTIDE SEQUENCE</scope>
</reference>
<dbReference type="OMA" id="CKNCSTF"/>
<dbReference type="GO" id="GO:0005783">
    <property type="term" value="C:endoplasmic reticulum"/>
    <property type="evidence" value="ECO:0007669"/>
    <property type="project" value="TreeGrafter"/>
</dbReference>
<dbReference type="AlphaFoldDB" id="A0A8S1M7F1"/>
<accession>A0A8S1M7F1</accession>
<comment type="caution">
    <text evidence="9">The sequence shown here is derived from an EMBL/GenBank/DDBJ whole genome shotgun (WGS) entry which is preliminary data.</text>
</comment>
<evidence type="ECO:0000256" key="3">
    <source>
        <dbReference type="ARBA" id="ARBA00022692"/>
    </source>
</evidence>
<evidence type="ECO:0000256" key="1">
    <source>
        <dbReference type="ARBA" id="ARBA00004141"/>
    </source>
</evidence>
<dbReference type="GO" id="GO:0006612">
    <property type="term" value="P:protein targeting to membrane"/>
    <property type="evidence" value="ECO:0007669"/>
    <property type="project" value="TreeGrafter"/>
</dbReference>
<evidence type="ECO:0000313" key="10">
    <source>
        <dbReference type="Proteomes" id="UP000688137"/>
    </source>
</evidence>